<feature type="binding site" evidence="10">
    <location>
        <position position="98"/>
    </location>
    <ligand>
        <name>L-glutamine</name>
        <dbReference type="ChEBI" id="CHEBI:58359"/>
    </ligand>
</feature>
<evidence type="ECO:0000313" key="14">
    <source>
        <dbReference type="Proteomes" id="UP000586947"/>
    </source>
</evidence>
<dbReference type="InterPro" id="IPR001962">
    <property type="entry name" value="Asn_synthase"/>
</dbReference>
<dbReference type="GO" id="GO:0004066">
    <property type="term" value="F:asparagine synthase (glutamine-hydrolyzing) activity"/>
    <property type="evidence" value="ECO:0007669"/>
    <property type="project" value="UniProtKB-EC"/>
</dbReference>
<feature type="binding site" evidence="10">
    <location>
        <position position="287"/>
    </location>
    <ligand>
        <name>ATP</name>
        <dbReference type="ChEBI" id="CHEBI:30616"/>
    </ligand>
</feature>
<sequence>MCGIAGILDLDAAVEPHRLARMAHSLAHRGPDGDGYFVAPGIGLAYRRLAIVDVAGGQQPLSDERGDIQVVFNGEIYNHRALRARLVESGHTFASGSDGAVIAHLYEEHGLGFVDHLDGDFAIALWDGRRRRLVLARDPVGVKPLYYQVAGGRLQFASEVKALFASGLCAARVDPQGLRDVFGYGQPTAPGTFWAGVHDLPPGHLLVADDDAVSLRRYFTPLAGDPHDLLSGRAAVEQFRSALVEAVRKRLPDEVGFGATLSGGLDSTAVVATISALLGTPIQTASIRLPGSDLDEGRYSRLAAKALRVDNVEIEFSGAEACEHLAKTLWHLEAPQWFGVATPFMKVTRIAAEQGAKVALTGDGADELLGGYSWYVLQRLEERLGRLTRAGLDPLRRLILGRVLAHNGAPTGAAAHMAGVPGQLADAGGRFGGGAPGWFYLWSAMDAVAPALLRPSSGTLAPSPLPAPPVHTALHRSLHYEYQTRLPSWVLMLSDRLSMANGVEVRVPFMDRALLDLSARLDPRVLMRGTSEKHILKEALRDVLPAPIRRRRKKPFFTPITPWYLTGPGEELAATYLGPAAVRAGGLFDPTQVTALHQAALRGAGRTWEGTVAEWASMAVLTTHLLLEVFHDAAAAPAPASLPAPLASALQRAERR</sequence>
<comment type="caution">
    <text evidence="13">The sequence shown here is derived from an EMBL/GenBank/DDBJ whole genome shotgun (WGS) entry which is preliminary data.</text>
</comment>
<evidence type="ECO:0000256" key="9">
    <source>
        <dbReference type="PIRSR" id="PIRSR001589-1"/>
    </source>
</evidence>
<name>A0A840VY93_9ACTN</name>
<dbReference type="PROSITE" id="PS51278">
    <property type="entry name" value="GATASE_TYPE_2"/>
    <property type="match status" value="1"/>
</dbReference>
<keyword evidence="4 10" id="KW-0547">Nucleotide-binding</keyword>
<comment type="similarity">
    <text evidence="2">Belongs to the asparagine synthetase family.</text>
</comment>
<dbReference type="PANTHER" id="PTHR43284:SF1">
    <property type="entry name" value="ASPARAGINE SYNTHETASE"/>
    <property type="match status" value="1"/>
</dbReference>
<keyword evidence="5 10" id="KW-0067">ATP-binding</keyword>
<dbReference type="InterPro" id="IPR017932">
    <property type="entry name" value="GATase_2_dom"/>
</dbReference>
<proteinExistence type="inferred from homology"/>
<reference evidence="13 14" key="1">
    <citation type="submission" date="2020-08" db="EMBL/GenBank/DDBJ databases">
        <title>Sequencing the genomes of 1000 actinobacteria strains.</title>
        <authorList>
            <person name="Klenk H.-P."/>
        </authorList>
    </citation>
    <scope>NUCLEOTIDE SEQUENCE [LARGE SCALE GENOMIC DNA]</scope>
    <source>
        <strain evidence="13 14">DSM 103125</strain>
    </source>
</reference>
<keyword evidence="6 9" id="KW-0061">Asparagine biosynthesis</keyword>
<protein>
    <recommendedName>
        <fullName evidence="3">asparagine synthase (glutamine-hydrolyzing)</fullName>
        <ecNumber evidence="3">6.3.5.4</ecNumber>
    </recommendedName>
</protein>
<dbReference type="GO" id="GO:0005524">
    <property type="term" value="F:ATP binding"/>
    <property type="evidence" value="ECO:0007669"/>
    <property type="project" value="UniProtKB-KW"/>
</dbReference>
<dbReference type="Pfam" id="PF13537">
    <property type="entry name" value="GATase_7"/>
    <property type="match status" value="1"/>
</dbReference>
<evidence type="ECO:0000313" key="13">
    <source>
        <dbReference type="EMBL" id="MBB5480956.1"/>
    </source>
</evidence>
<dbReference type="InterPro" id="IPR051786">
    <property type="entry name" value="ASN_synthetase/amidase"/>
</dbReference>
<evidence type="ECO:0000256" key="10">
    <source>
        <dbReference type="PIRSR" id="PIRSR001589-2"/>
    </source>
</evidence>
<dbReference type="GO" id="GO:0006529">
    <property type="term" value="P:asparagine biosynthetic process"/>
    <property type="evidence" value="ECO:0007669"/>
    <property type="project" value="UniProtKB-KW"/>
</dbReference>
<evidence type="ECO:0000256" key="1">
    <source>
        <dbReference type="ARBA" id="ARBA00005187"/>
    </source>
</evidence>
<dbReference type="EMBL" id="JACHDP010000001">
    <property type="protein sequence ID" value="MBB5480956.1"/>
    <property type="molecule type" value="Genomic_DNA"/>
</dbReference>
<keyword evidence="13" id="KW-0436">Ligase</keyword>
<dbReference type="InterPro" id="IPR033738">
    <property type="entry name" value="AsnB_N"/>
</dbReference>
<evidence type="ECO:0000256" key="7">
    <source>
        <dbReference type="ARBA" id="ARBA00022962"/>
    </source>
</evidence>
<evidence type="ECO:0000256" key="3">
    <source>
        <dbReference type="ARBA" id="ARBA00012737"/>
    </source>
</evidence>
<dbReference type="PANTHER" id="PTHR43284">
    <property type="entry name" value="ASPARAGINE SYNTHETASE (GLUTAMINE-HYDROLYZING)"/>
    <property type="match status" value="1"/>
</dbReference>
<dbReference type="CDD" id="cd01991">
    <property type="entry name" value="Asn_synthase_B_C"/>
    <property type="match status" value="1"/>
</dbReference>
<dbReference type="NCBIfam" id="TIGR01536">
    <property type="entry name" value="asn_synth_AEB"/>
    <property type="match status" value="1"/>
</dbReference>
<dbReference type="EC" id="6.3.5.4" evidence="3"/>
<dbReference type="InterPro" id="IPR029055">
    <property type="entry name" value="Ntn_hydrolases_N"/>
</dbReference>
<dbReference type="GO" id="GO:0005829">
    <property type="term" value="C:cytosol"/>
    <property type="evidence" value="ECO:0007669"/>
    <property type="project" value="TreeGrafter"/>
</dbReference>
<comment type="catalytic activity">
    <reaction evidence="8">
        <text>L-aspartate + L-glutamine + ATP + H2O = L-asparagine + L-glutamate + AMP + diphosphate + H(+)</text>
        <dbReference type="Rhea" id="RHEA:12228"/>
        <dbReference type="ChEBI" id="CHEBI:15377"/>
        <dbReference type="ChEBI" id="CHEBI:15378"/>
        <dbReference type="ChEBI" id="CHEBI:29985"/>
        <dbReference type="ChEBI" id="CHEBI:29991"/>
        <dbReference type="ChEBI" id="CHEBI:30616"/>
        <dbReference type="ChEBI" id="CHEBI:33019"/>
        <dbReference type="ChEBI" id="CHEBI:58048"/>
        <dbReference type="ChEBI" id="CHEBI:58359"/>
        <dbReference type="ChEBI" id="CHEBI:456215"/>
        <dbReference type="EC" id="6.3.5.4"/>
    </reaction>
</comment>
<keyword evidence="9" id="KW-0028">Amino-acid biosynthesis</keyword>
<dbReference type="SUPFAM" id="SSF52402">
    <property type="entry name" value="Adenine nucleotide alpha hydrolases-like"/>
    <property type="match status" value="1"/>
</dbReference>
<dbReference type="SUPFAM" id="SSF56235">
    <property type="entry name" value="N-terminal nucleophile aminohydrolases (Ntn hydrolases)"/>
    <property type="match status" value="1"/>
</dbReference>
<dbReference type="PIRSF" id="PIRSF001589">
    <property type="entry name" value="Asn_synthetase_glu-h"/>
    <property type="match status" value="1"/>
</dbReference>
<dbReference type="Pfam" id="PF00733">
    <property type="entry name" value="Asn_synthase"/>
    <property type="match status" value="1"/>
</dbReference>
<dbReference type="Gene3D" id="3.60.20.10">
    <property type="entry name" value="Glutamine Phosphoribosylpyrophosphate, subunit 1, domain 1"/>
    <property type="match status" value="1"/>
</dbReference>
<accession>A0A840VY93</accession>
<feature type="active site" description="For GATase activity" evidence="9">
    <location>
        <position position="2"/>
    </location>
</feature>
<dbReference type="Proteomes" id="UP000586947">
    <property type="component" value="Unassembled WGS sequence"/>
</dbReference>
<feature type="site" description="Important for beta-aspartyl-AMP intermediate formation" evidence="11">
    <location>
        <position position="363"/>
    </location>
</feature>
<feature type="domain" description="Glutamine amidotransferase type-2" evidence="12">
    <location>
        <begin position="2"/>
        <end position="211"/>
    </location>
</feature>
<evidence type="ECO:0000256" key="11">
    <source>
        <dbReference type="PIRSR" id="PIRSR001589-3"/>
    </source>
</evidence>
<organism evidence="13 14">
    <name type="scientific">Micromonospora parathelypteridis</name>
    <dbReference type="NCBI Taxonomy" id="1839617"/>
    <lineage>
        <taxon>Bacteria</taxon>
        <taxon>Bacillati</taxon>
        <taxon>Actinomycetota</taxon>
        <taxon>Actinomycetes</taxon>
        <taxon>Micromonosporales</taxon>
        <taxon>Micromonosporaceae</taxon>
        <taxon>Micromonospora</taxon>
    </lineage>
</organism>
<evidence type="ECO:0000259" key="12">
    <source>
        <dbReference type="PROSITE" id="PS51278"/>
    </source>
</evidence>
<dbReference type="CDD" id="cd00712">
    <property type="entry name" value="AsnB"/>
    <property type="match status" value="1"/>
</dbReference>
<evidence type="ECO:0000256" key="5">
    <source>
        <dbReference type="ARBA" id="ARBA00022840"/>
    </source>
</evidence>
<keyword evidence="14" id="KW-1185">Reference proteome</keyword>
<dbReference type="InterPro" id="IPR006426">
    <property type="entry name" value="Asn_synth_AEB"/>
</dbReference>
<dbReference type="AlphaFoldDB" id="A0A840VY93"/>
<evidence type="ECO:0000256" key="6">
    <source>
        <dbReference type="ARBA" id="ARBA00022888"/>
    </source>
</evidence>
<keyword evidence="7 9" id="KW-0315">Glutamine amidotransferase</keyword>
<dbReference type="RefSeq" id="WP_184185648.1">
    <property type="nucleotide sequence ID" value="NZ_BMNF01000004.1"/>
</dbReference>
<dbReference type="Gene3D" id="3.40.50.620">
    <property type="entry name" value="HUPs"/>
    <property type="match status" value="1"/>
</dbReference>
<dbReference type="InterPro" id="IPR014729">
    <property type="entry name" value="Rossmann-like_a/b/a_fold"/>
</dbReference>
<evidence type="ECO:0000256" key="4">
    <source>
        <dbReference type="ARBA" id="ARBA00022741"/>
    </source>
</evidence>
<gene>
    <name evidence="13" type="ORF">HNR20_005461</name>
</gene>
<evidence type="ECO:0000256" key="8">
    <source>
        <dbReference type="ARBA" id="ARBA00048741"/>
    </source>
</evidence>
<evidence type="ECO:0000256" key="2">
    <source>
        <dbReference type="ARBA" id="ARBA00005752"/>
    </source>
</evidence>
<comment type="pathway">
    <text evidence="1">Amino-acid biosynthesis; L-asparagine biosynthesis; L-asparagine from L-aspartate (L-Gln route): step 1/1.</text>
</comment>